<evidence type="ECO:0000256" key="6">
    <source>
        <dbReference type="ARBA" id="ARBA00022840"/>
    </source>
</evidence>
<comment type="catalytic activity">
    <reaction evidence="8">
        <text>L-seryl-[protein] + ATP = 3-O-(5'-adenylyl)-L-seryl-[protein] + diphosphate</text>
        <dbReference type="Rhea" id="RHEA:58120"/>
        <dbReference type="Rhea" id="RHEA-COMP:9863"/>
        <dbReference type="Rhea" id="RHEA-COMP:15073"/>
        <dbReference type="ChEBI" id="CHEBI:29999"/>
        <dbReference type="ChEBI" id="CHEBI:30616"/>
        <dbReference type="ChEBI" id="CHEBI:33019"/>
        <dbReference type="ChEBI" id="CHEBI:142516"/>
        <dbReference type="EC" id="2.7.7.108"/>
    </reaction>
</comment>
<gene>
    <name evidence="8" type="primary">ydiU</name>
    <name evidence="8" type="synonym">selO</name>
    <name evidence="9" type="ORF">OJ16_04850</name>
</gene>
<evidence type="ECO:0000256" key="7">
    <source>
        <dbReference type="ARBA" id="ARBA00022842"/>
    </source>
</evidence>
<keyword evidence="2 8" id="KW-0808">Transferase</keyword>
<dbReference type="AlphaFoldDB" id="A0A0C2KEQ6"/>
<dbReference type="OrthoDB" id="9776281at2"/>
<accession>A0A0C2NU82</accession>
<comment type="function">
    <text evidence="8">Nucleotidyltransferase involved in the post-translational modification of proteins. It can catalyze the addition of adenosine monophosphate (AMP) or uridine monophosphate (UMP) to a protein, resulting in modifications known as AMPylation and UMPylation.</text>
</comment>
<evidence type="ECO:0000256" key="4">
    <source>
        <dbReference type="ARBA" id="ARBA00022723"/>
    </source>
</evidence>
<keyword evidence="8" id="KW-0464">Manganese</keyword>
<dbReference type="EMBL" id="JTKH01000006">
    <property type="protein sequence ID" value="KII80633.1"/>
    <property type="molecule type" value="Genomic_DNA"/>
</dbReference>
<feature type="binding site" evidence="8">
    <location>
        <position position="252"/>
    </location>
    <ligand>
        <name>Mg(2+)</name>
        <dbReference type="ChEBI" id="CHEBI:18420"/>
    </ligand>
</feature>
<dbReference type="Proteomes" id="UP000031672">
    <property type="component" value="Unassembled WGS sequence"/>
</dbReference>
<dbReference type="Pfam" id="PF02696">
    <property type="entry name" value="SelO"/>
    <property type="match status" value="1"/>
</dbReference>
<keyword evidence="4 8" id="KW-0479">Metal-binding</keyword>
<protein>
    <recommendedName>
        <fullName evidence="8">Protein nucleotidyltransferase YdiU</fullName>
        <ecNumber evidence="8">2.7.7.-</ecNumber>
    </recommendedName>
    <alternativeName>
        <fullName evidence="8">Protein adenylyltransferase YdiU</fullName>
        <ecNumber evidence="8">2.7.7.108</ecNumber>
    </alternativeName>
    <alternativeName>
        <fullName evidence="8">Protein uridylyltransferase YdiU</fullName>
        <ecNumber evidence="8">2.7.7.-</ecNumber>
    </alternativeName>
</protein>
<keyword evidence="6 8" id="KW-0067">ATP-binding</keyword>
<comment type="similarity">
    <text evidence="1 8">Belongs to the SELO family.</text>
</comment>
<evidence type="ECO:0000256" key="8">
    <source>
        <dbReference type="HAMAP-Rule" id="MF_00692"/>
    </source>
</evidence>
<dbReference type="PANTHER" id="PTHR32057">
    <property type="entry name" value="PROTEIN ADENYLYLTRANSFERASE SELO, MITOCHONDRIAL"/>
    <property type="match status" value="1"/>
</dbReference>
<keyword evidence="5 8" id="KW-0547">Nucleotide-binding</keyword>
<evidence type="ECO:0000256" key="1">
    <source>
        <dbReference type="ARBA" id="ARBA00009747"/>
    </source>
</evidence>
<comment type="cofactor">
    <cofactor evidence="8">
        <name>Mg(2+)</name>
        <dbReference type="ChEBI" id="CHEBI:18420"/>
    </cofactor>
    <cofactor evidence="8">
        <name>Mn(2+)</name>
        <dbReference type="ChEBI" id="CHEBI:29035"/>
    </cofactor>
</comment>
<dbReference type="InterPro" id="IPR003846">
    <property type="entry name" value="SelO"/>
</dbReference>
<feature type="binding site" evidence="8">
    <location>
        <position position="175"/>
    </location>
    <ligand>
        <name>ATP</name>
        <dbReference type="ChEBI" id="CHEBI:30616"/>
    </ligand>
</feature>
<comment type="catalytic activity">
    <reaction evidence="8">
        <text>L-threonyl-[protein] + ATP = 3-O-(5'-adenylyl)-L-threonyl-[protein] + diphosphate</text>
        <dbReference type="Rhea" id="RHEA:54292"/>
        <dbReference type="Rhea" id="RHEA-COMP:11060"/>
        <dbReference type="Rhea" id="RHEA-COMP:13847"/>
        <dbReference type="ChEBI" id="CHEBI:30013"/>
        <dbReference type="ChEBI" id="CHEBI:30616"/>
        <dbReference type="ChEBI" id="CHEBI:33019"/>
        <dbReference type="ChEBI" id="CHEBI:138113"/>
        <dbReference type="EC" id="2.7.7.108"/>
    </reaction>
</comment>
<dbReference type="EC" id="2.7.7.108" evidence="8"/>
<dbReference type="EC" id="2.7.7.-" evidence="8"/>
<feature type="binding site" evidence="8">
    <location>
        <position position="125"/>
    </location>
    <ligand>
        <name>ATP</name>
        <dbReference type="ChEBI" id="CHEBI:30616"/>
    </ligand>
</feature>
<feature type="active site" description="Proton acceptor" evidence="8">
    <location>
        <position position="251"/>
    </location>
</feature>
<dbReference type="STRING" id="1461322.OJ16_04850"/>
<dbReference type="RefSeq" id="WP_040987978.1">
    <property type="nucleotide sequence ID" value="NZ_JTKH01000006.1"/>
</dbReference>
<organism evidence="9 10">
    <name type="scientific">Vibrio renipiscarius</name>
    <dbReference type="NCBI Taxonomy" id="1461322"/>
    <lineage>
        <taxon>Bacteria</taxon>
        <taxon>Pseudomonadati</taxon>
        <taxon>Pseudomonadota</taxon>
        <taxon>Gammaproteobacteria</taxon>
        <taxon>Vibrionales</taxon>
        <taxon>Vibrionaceae</taxon>
        <taxon>Vibrio</taxon>
    </lineage>
</organism>
<keyword evidence="3 8" id="KW-0548">Nucleotidyltransferase</keyword>
<feature type="binding site" evidence="8">
    <location>
        <position position="261"/>
    </location>
    <ligand>
        <name>ATP</name>
        <dbReference type="ChEBI" id="CHEBI:30616"/>
    </ligand>
</feature>
<dbReference type="GO" id="GO:0005524">
    <property type="term" value="F:ATP binding"/>
    <property type="evidence" value="ECO:0007669"/>
    <property type="project" value="UniProtKB-UniRule"/>
</dbReference>
<proteinExistence type="inferred from homology"/>
<comment type="catalytic activity">
    <reaction evidence="8">
        <text>L-tyrosyl-[protein] + UTP = O-(5'-uridylyl)-L-tyrosyl-[protein] + diphosphate</text>
        <dbReference type="Rhea" id="RHEA:83887"/>
        <dbReference type="Rhea" id="RHEA-COMP:10136"/>
        <dbReference type="Rhea" id="RHEA-COMP:20238"/>
        <dbReference type="ChEBI" id="CHEBI:33019"/>
        <dbReference type="ChEBI" id="CHEBI:46398"/>
        <dbReference type="ChEBI" id="CHEBI:46858"/>
        <dbReference type="ChEBI" id="CHEBI:90602"/>
    </reaction>
</comment>
<comment type="catalytic activity">
    <reaction evidence="8">
        <text>L-seryl-[protein] + UTP = O-(5'-uridylyl)-L-seryl-[protein] + diphosphate</text>
        <dbReference type="Rhea" id="RHEA:64604"/>
        <dbReference type="Rhea" id="RHEA-COMP:9863"/>
        <dbReference type="Rhea" id="RHEA-COMP:16635"/>
        <dbReference type="ChEBI" id="CHEBI:29999"/>
        <dbReference type="ChEBI" id="CHEBI:33019"/>
        <dbReference type="ChEBI" id="CHEBI:46398"/>
        <dbReference type="ChEBI" id="CHEBI:156051"/>
    </reaction>
</comment>
<dbReference type="NCBIfam" id="NF000658">
    <property type="entry name" value="PRK00029.1"/>
    <property type="match status" value="1"/>
</dbReference>
<feature type="binding site" evidence="8">
    <location>
        <position position="89"/>
    </location>
    <ligand>
        <name>ATP</name>
        <dbReference type="ChEBI" id="CHEBI:30616"/>
    </ligand>
</feature>
<evidence type="ECO:0000313" key="10">
    <source>
        <dbReference type="Proteomes" id="UP000031672"/>
    </source>
</evidence>
<evidence type="ECO:0000256" key="2">
    <source>
        <dbReference type="ARBA" id="ARBA00022679"/>
    </source>
</evidence>
<evidence type="ECO:0000256" key="5">
    <source>
        <dbReference type="ARBA" id="ARBA00022741"/>
    </source>
</evidence>
<evidence type="ECO:0000313" key="9">
    <source>
        <dbReference type="EMBL" id="KII80633.1"/>
    </source>
</evidence>
<accession>A0A0C2KEQ6</accession>
<feature type="binding site" evidence="8">
    <location>
        <position position="92"/>
    </location>
    <ligand>
        <name>ATP</name>
        <dbReference type="ChEBI" id="CHEBI:30616"/>
    </ligand>
</feature>
<dbReference type="HAMAP" id="MF_00692">
    <property type="entry name" value="SelO"/>
    <property type="match status" value="1"/>
</dbReference>
<name>A0A0C2KEQ6_9VIBR</name>
<reference evidence="9 10" key="1">
    <citation type="submission" date="2014-11" db="EMBL/GenBank/DDBJ databases">
        <title>Draft Genome Sequence of Vibrio piscirenalis strains CECT 8603T and CECT 8604, two marine Gammaproteobacterium isolated from cultured gilthead sea bream (Sparus aurata).</title>
        <authorList>
            <person name="Arahal D.R."/>
            <person name="Rodrigo-Torres L."/>
            <person name="Lucena T."/>
            <person name="Pujalte M.J."/>
        </authorList>
    </citation>
    <scope>NUCLEOTIDE SEQUENCE [LARGE SCALE GENOMIC DNA]</scope>
    <source>
        <strain evidence="9 10">DCR 1-4-2</strain>
    </source>
</reference>
<dbReference type="GO" id="GO:0000287">
    <property type="term" value="F:magnesium ion binding"/>
    <property type="evidence" value="ECO:0007669"/>
    <property type="project" value="UniProtKB-UniRule"/>
</dbReference>
<feature type="binding site" evidence="8">
    <location>
        <position position="91"/>
    </location>
    <ligand>
        <name>ATP</name>
        <dbReference type="ChEBI" id="CHEBI:30616"/>
    </ligand>
</feature>
<comment type="catalytic activity">
    <reaction evidence="8">
        <text>L-tyrosyl-[protein] + ATP = O-(5'-adenylyl)-L-tyrosyl-[protein] + diphosphate</text>
        <dbReference type="Rhea" id="RHEA:54288"/>
        <dbReference type="Rhea" id="RHEA-COMP:10136"/>
        <dbReference type="Rhea" id="RHEA-COMP:13846"/>
        <dbReference type="ChEBI" id="CHEBI:30616"/>
        <dbReference type="ChEBI" id="CHEBI:33019"/>
        <dbReference type="ChEBI" id="CHEBI:46858"/>
        <dbReference type="ChEBI" id="CHEBI:83624"/>
        <dbReference type="EC" id="2.7.7.108"/>
    </reaction>
</comment>
<keyword evidence="7 8" id="KW-0460">Magnesium</keyword>
<feature type="binding site" evidence="8">
    <location>
        <position position="112"/>
    </location>
    <ligand>
        <name>ATP</name>
        <dbReference type="ChEBI" id="CHEBI:30616"/>
    </ligand>
</feature>
<evidence type="ECO:0000256" key="3">
    <source>
        <dbReference type="ARBA" id="ARBA00022695"/>
    </source>
</evidence>
<dbReference type="PANTHER" id="PTHR32057:SF14">
    <property type="entry name" value="PROTEIN ADENYLYLTRANSFERASE SELO, MITOCHONDRIAL"/>
    <property type="match status" value="1"/>
</dbReference>
<feature type="binding site" evidence="8">
    <location>
        <position position="261"/>
    </location>
    <ligand>
        <name>Mg(2+)</name>
        <dbReference type="ChEBI" id="CHEBI:18420"/>
    </ligand>
</feature>
<feature type="binding site" evidence="8">
    <location>
        <position position="182"/>
    </location>
    <ligand>
        <name>ATP</name>
        <dbReference type="ChEBI" id="CHEBI:30616"/>
    </ligand>
</feature>
<keyword evidence="10" id="KW-1185">Reference proteome</keyword>
<dbReference type="GO" id="GO:0030145">
    <property type="term" value="F:manganese ion binding"/>
    <property type="evidence" value="ECO:0007669"/>
    <property type="project" value="UniProtKB-UniRule"/>
</dbReference>
<feature type="binding site" evidence="8">
    <location>
        <position position="124"/>
    </location>
    <ligand>
        <name>ATP</name>
        <dbReference type="ChEBI" id="CHEBI:30616"/>
    </ligand>
</feature>
<comment type="caution">
    <text evidence="9">The sequence shown here is derived from an EMBL/GenBank/DDBJ whole genome shotgun (WGS) entry which is preliminary data.</text>
</comment>
<dbReference type="GO" id="GO:0070733">
    <property type="term" value="F:AMPylase activity"/>
    <property type="evidence" value="ECO:0007669"/>
    <property type="project" value="UniProtKB-EC"/>
</dbReference>
<sequence length="490" mass="55038">MASQNPLDISTRFSQLPSAFFTAVKPQPLVNTRWMAWNASLATQLGLPHFAPTDDLKHQLVGEAEHPLFSPLAMKYAGHQFGSYNPDLGDGRGLLLCELSDSTGTVFDLHLKGAGLTPYSRMGDGRAVIRSTIREYLCSEAMAGLGIATTRALGMLASDTPVYREKQEFGALLLRVAESHIRFGHFEHFFYSDQLAELSLLADKVIEWYWPELSSAEQPYAAMFQQVVNNTALMIAQWQAAGFCHGVMNTDNMSILGQTFDYGPFAFLDDYDPNYICNHSDYQGRYAFNQQPRIALWNLSALGHALSPLIENKQIEAALGQFEPLLQQYYSQHMRAKLGLHNTLAEDGELFVTLFELLEQAKPDYPRFMRGLANIDKDGEQAVIDLFIDRPAATAWLNRYLARCALERDEEGMAVPADERCRKMRMVNPKYVLRNYLLQNAIDKAEQGDYADIEQLARVLAAPFDEHPEDEMLAQLPPAWGKGMEISCSS</sequence>
<comment type="catalytic activity">
    <reaction evidence="8">
        <text>L-histidyl-[protein] + UTP = N(tele)-(5'-uridylyl)-L-histidyl-[protein] + diphosphate</text>
        <dbReference type="Rhea" id="RHEA:83891"/>
        <dbReference type="Rhea" id="RHEA-COMP:9745"/>
        <dbReference type="Rhea" id="RHEA-COMP:20239"/>
        <dbReference type="ChEBI" id="CHEBI:29979"/>
        <dbReference type="ChEBI" id="CHEBI:33019"/>
        <dbReference type="ChEBI" id="CHEBI:46398"/>
        <dbReference type="ChEBI" id="CHEBI:233474"/>
    </reaction>
</comment>